<dbReference type="InterPro" id="IPR038695">
    <property type="entry name" value="Saro_0823-like_sf"/>
</dbReference>
<dbReference type="EMBL" id="DTKL01000010">
    <property type="protein sequence ID" value="HGY93264.1"/>
    <property type="molecule type" value="Genomic_DNA"/>
</dbReference>
<sequence length="119" mass="13054">MKQVRIINKSKATVAGERIAVANSFLTRLIGLMGRTSLAPGEGMLITPSSGVHTCWMRMKIDVVALDSKKRVLRLGHEVKPWRLCGLTLRTAHVLELPPGQIRACGIEVGDELEIEQPS</sequence>
<dbReference type="Gene3D" id="2.60.120.1140">
    <property type="entry name" value="Protein of unknown function DUF192"/>
    <property type="match status" value="1"/>
</dbReference>
<dbReference type="InterPro" id="IPR003795">
    <property type="entry name" value="DUF192"/>
</dbReference>
<name>A0A7V4XQC4_9BACT</name>
<reference evidence="1" key="1">
    <citation type="journal article" date="2020" name="mSystems">
        <title>Genome- and Community-Level Interaction Insights into Carbon Utilization and Element Cycling Functions of Hydrothermarchaeota in Hydrothermal Sediment.</title>
        <authorList>
            <person name="Zhou Z."/>
            <person name="Liu Y."/>
            <person name="Xu W."/>
            <person name="Pan J."/>
            <person name="Luo Z.H."/>
            <person name="Li M."/>
        </authorList>
    </citation>
    <scope>NUCLEOTIDE SEQUENCE [LARGE SCALE GENOMIC DNA]</scope>
    <source>
        <strain evidence="1">SpSt-855</strain>
    </source>
</reference>
<comment type="caution">
    <text evidence="1">The sequence shown here is derived from an EMBL/GenBank/DDBJ whole genome shotgun (WGS) entry which is preliminary data.</text>
</comment>
<proteinExistence type="predicted"/>
<evidence type="ECO:0000313" key="1">
    <source>
        <dbReference type="EMBL" id="HGY93264.1"/>
    </source>
</evidence>
<organism evidence="1">
    <name type="scientific">Acidobacterium capsulatum</name>
    <dbReference type="NCBI Taxonomy" id="33075"/>
    <lineage>
        <taxon>Bacteria</taxon>
        <taxon>Pseudomonadati</taxon>
        <taxon>Acidobacteriota</taxon>
        <taxon>Terriglobia</taxon>
        <taxon>Terriglobales</taxon>
        <taxon>Acidobacteriaceae</taxon>
        <taxon>Acidobacterium</taxon>
    </lineage>
</organism>
<dbReference type="PANTHER" id="PTHR37953:SF1">
    <property type="entry name" value="UPF0127 PROTEIN MJ1496"/>
    <property type="match status" value="1"/>
</dbReference>
<dbReference type="Pfam" id="PF02643">
    <property type="entry name" value="DUF192"/>
    <property type="match status" value="1"/>
</dbReference>
<accession>A0A7V4XQC4</accession>
<gene>
    <name evidence="1" type="ORF">ENW50_01030</name>
</gene>
<dbReference type="PANTHER" id="PTHR37953">
    <property type="entry name" value="UPF0127 PROTEIN MJ1496"/>
    <property type="match status" value="1"/>
</dbReference>
<protein>
    <submittedName>
        <fullName evidence="1">DUF192 domain-containing protein</fullName>
    </submittedName>
</protein>
<dbReference type="AlphaFoldDB" id="A0A7V4XQC4"/>